<organism evidence="1 2">
    <name type="scientific">Aeromonas phage CC2</name>
    <dbReference type="NCBI Taxonomy" id="1204516"/>
    <lineage>
        <taxon>Viruses</taxon>
        <taxon>Duplodnaviria</taxon>
        <taxon>Heunggongvirae</taxon>
        <taxon>Uroviricota</taxon>
        <taxon>Caudoviricetes</taxon>
        <taxon>Pantevenvirales</taxon>
        <taxon>Straboviridae</taxon>
        <taxon>Emmerichvirinae</taxon>
        <taxon>Ceceduovirus</taxon>
        <taxon>Ceceduovirus cc2</taxon>
    </lineage>
</organism>
<evidence type="ECO:0000313" key="1">
    <source>
        <dbReference type="EMBL" id="AFN39150.1"/>
    </source>
</evidence>
<accession>I6WB57</accession>
<proteinExistence type="predicted"/>
<sequence>MQGKGKFWGWIFNLLNSEKQPQYWDVVNPSTPTPLQGKVDKIIEIIDSCDDLRREHIDRSASTFVIGDGVKLVWGIYIPISIMYDDDDDDGKVHDVFNERERERIITALRNLSSRVEENKRNEAFKNFLETDLK</sequence>
<dbReference type="RefSeq" id="YP_007010154.1">
    <property type="nucleotide sequence ID" value="NC_019538.1"/>
</dbReference>
<dbReference type="GeneID" id="14016421"/>
<evidence type="ECO:0000313" key="2">
    <source>
        <dbReference type="Proteomes" id="UP000009016"/>
    </source>
</evidence>
<protein>
    <submittedName>
        <fullName evidence="1">Uncharacterized protein</fullName>
    </submittedName>
</protein>
<name>I6WB57_9CAUD</name>
<dbReference type="KEGG" id="vg:14016421"/>
<dbReference type="Proteomes" id="UP000009016">
    <property type="component" value="Segment"/>
</dbReference>
<reference evidence="1 2" key="1">
    <citation type="journal article" date="2012" name="J. Virol.">
        <title>Complete Genome Sequence of Aeromonas hydrophila Phage CC2.</title>
        <authorList>
            <person name="Shen C.J."/>
            <person name="Liu Y.J."/>
            <person name="Lu C.P."/>
        </authorList>
    </citation>
    <scope>NUCLEOTIDE SEQUENCE [LARGE SCALE GENOMIC DNA]</scope>
</reference>
<keyword evidence="2" id="KW-1185">Reference proteome</keyword>
<dbReference type="EMBL" id="JX123262">
    <property type="protein sequence ID" value="AFN39150.1"/>
    <property type="molecule type" value="Genomic_DNA"/>
</dbReference>
<gene>
    <name evidence="1" type="ORF">CC2_128</name>
</gene>